<organism evidence="7 8">
    <name type="scientific">Sulfobacillus thermotolerans</name>
    <dbReference type="NCBI Taxonomy" id="338644"/>
    <lineage>
        <taxon>Bacteria</taxon>
        <taxon>Bacillati</taxon>
        <taxon>Bacillota</taxon>
        <taxon>Clostridia</taxon>
        <taxon>Eubacteriales</taxon>
        <taxon>Clostridiales Family XVII. Incertae Sedis</taxon>
        <taxon>Sulfobacillus</taxon>
    </lineage>
</organism>
<protein>
    <recommendedName>
        <fullName evidence="6">Probable membrane transporter protein</fullName>
    </recommendedName>
</protein>
<proteinExistence type="inferred from homology"/>
<evidence type="ECO:0000256" key="1">
    <source>
        <dbReference type="ARBA" id="ARBA00004141"/>
    </source>
</evidence>
<keyword evidence="8" id="KW-1185">Reference proteome</keyword>
<reference evidence="7 8" key="1">
    <citation type="journal article" date="2019" name="Sci. Rep.">
        <title>Sulfobacillus thermotolerans: new insights into resistance and metabolic capacities of acidophilic chemolithotrophs.</title>
        <authorList>
            <person name="Panyushkina A.E."/>
            <person name="Babenko V.V."/>
            <person name="Nikitina A.S."/>
            <person name="Selezneva O.V."/>
            <person name="Tsaplina I.A."/>
            <person name="Letarova M.A."/>
            <person name="Kostryukova E.S."/>
            <person name="Letarov A.V."/>
        </authorList>
    </citation>
    <scope>NUCLEOTIDE SEQUENCE [LARGE SCALE GENOMIC DNA]</scope>
    <source>
        <strain evidence="7 8">Kr1</strain>
    </source>
</reference>
<dbReference type="Pfam" id="PF01925">
    <property type="entry name" value="TauE"/>
    <property type="match status" value="1"/>
</dbReference>
<dbReference type="PANTHER" id="PTHR43701:SF2">
    <property type="entry name" value="MEMBRANE TRANSPORTER PROTEIN YJNA-RELATED"/>
    <property type="match status" value="1"/>
</dbReference>
<dbReference type="Proteomes" id="UP000325292">
    <property type="component" value="Chromosome"/>
</dbReference>
<keyword evidence="6" id="KW-1003">Cell membrane</keyword>
<dbReference type="InterPro" id="IPR051598">
    <property type="entry name" value="TSUP/Inactive_protease-like"/>
</dbReference>
<sequence>MIALVAVLIFLVSTVFAMLGMGGGMLHVPILLWFGYPLKTVAQPVGILLNGITTLVALVVYARNRLVDWKGSWGMAAAALLAAPLGSIVARMVADRLLIILLVLMIFFAAIRTLMTAHKAEPEKFAPSRMRQVLGTIVVAFAAFLGAMLGLGGGTLISPMLMWMGYPTKKAVATSAFVVTVSSASGFAGRVGHMAASWELILVLSLAVMLAAWLGSWVMATRAKPKWVKYGYSLLLVGVGIKLLIPIL</sequence>
<feature type="transmembrane region" description="Helical" evidence="6">
    <location>
        <begin position="96"/>
        <end position="115"/>
    </location>
</feature>
<evidence type="ECO:0000256" key="2">
    <source>
        <dbReference type="ARBA" id="ARBA00009142"/>
    </source>
</evidence>
<dbReference type="PANTHER" id="PTHR43701">
    <property type="entry name" value="MEMBRANE TRANSPORTER PROTEIN MJ0441-RELATED"/>
    <property type="match status" value="1"/>
</dbReference>
<accession>A0ABM6RMY1</accession>
<name>A0ABM6RMY1_9FIRM</name>
<dbReference type="EMBL" id="CP019454">
    <property type="protein sequence ID" value="AUW92719.1"/>
    <property type="molecule type" value="Genomic_DNA"/>
</dbReference>
<evidence type="ECO:0000313" key="7">
    <source>
        <dbReference type="EMBL" id="AUW92719.1"/>
    </source>
</evidence>
<feature type="transmembrane region" description="Helical" evidence="6">
    <location>
        <begin position="41"/>
        <end position="61"/>
    </location>
</feature>
<comment type="similarity">
    <text evidence="2 6">Belongs to the 4-toluene sulfonate uptake permease (TSUP) (TC 2.A.102) family.</text>
</comment>
<feature type="transmembrane region" description="Helical" evidence="6">
    <location>
        <begin position="227"/>
        <end position="245"/>
    </location>
</feature>
<feature type="transmembrane region" description="Helical" evidence="6">
    <location>
        <begin position="200"/>
        <end position="221"/>
    </location>
</feature>
<feature type="transmembrane region" description="Helical" evidence="6">
    <location>
        <begin position="136"/>
        <end position="165"/>
    </location>
</feature>
<keyword evidence="5 6" id="KW-0472">Membrane</keyword>
<gene>
    <name evidence="7" type="ORF">BXT84_01045</name>
</gene>
<feature type="transmembrane region" description="Helical" evidence="6">
    <location>
        <begin position="73"/>
        <end position="90"/>
    </location>
</feature>
<evidence type="ECO:0000256" key="3">
    <source>
        <dbReference type="ARBA" id="ARBA00022692"/>
    </source>
</evidence>
<evidence type="ECO:0000256" key="6">
    <source>
        <dbReference type="RuleBase" id="RU363041"/>
    </source>
</evidence>
<evidence type="ECO:0000256" key="5">
    <source>
        <dbReference type="ARBA" id="ARBA00023136"/>
    </source>
</evidence>
<dbReference type="InterPro" id="IPR002781">
    <property type="entry name" value="TM_pro_TauE-like"/>
</dbReference>
<keyword evidence="4 6" id="KW-1133">Transmembrane helix</keyword>
<evidence type="ECO:0000313" key="8">
    <source>
        <dbReference type="Proteomes" id="UP000325292"/>
    </source>
</evidence>
<evidence type="ECO:0000256" key="4">
    <source>
        <dbReference type="ARBA" id="ARBA00022989"/>
    </source>
</evidence>
<comment type="subcellular location">
    <subcellularLocation>
        <location evidence="6">Cell membrane</location>
        <topology evidence="6">Multi-pass membrane protein</topology>
    </subcellularLocation>
    <subcellularLocation>
        <location evidence="1">Membrane</location>
        <topology evidence="1">Multi-pass membrane protein</topology>
    </subcellularLocation>
</comment>
<keyword evidence="3 6" id="KW-0812">Transmembrane</keyword>